<dbReference type="PANTHER" id="PTHR12210">
    <property type="entry name" value="DULLARD PROTEIN PHOSPHATASE"/>
    <property type="match status" value="1"/>
</dbReference>
<keyword evidence="7 13" id="KW-0653">Protein transport</keyword>
<dbReference type="Proteomes" id="UP000050761">
    <property type="component" value="Unassembled WGS sequence"/>
</dbReference>
<dbReference type="SUPFAM" id="SSF56784">
    <property type="entry name" value="HAD-like"/>
    <property type="match status" value="1"/>
</dbReference>
<evidence type="ECO:0000256" key="5">
    <source>
        <dbReference type="ARBA" id="ARBA00022692"/>
    </source>
</evidence>
<evidence type="ECO:0000256" key="7">
    <source>
        <dbReference type="ARBA" id="ARBA00022927"/>
    </source>
</evidence>
<dbReference type="AlphaFoldDB" id="A0A183GDD3"/>
<keyword evidence="5 13" id="KW-0812">Transmembrane</keyword>
<evidence type="ECO:0000313" key="16">
    <source>
        <dbReference type="WBParaSite" id="HPBE_0002024701-mRNA-1"/>
    </source>
</evidence>
<name>A0A183GDD3_HELPZ</name>
<dbReference type="InterPro" id="IPR004274">
    <property type="entry name" value="FCP1_dom"/>
</dbReference>
<proteinExistence type="inferred from homology"/>
<evidence type="ECO:0000256" key="1">
    <source>
        <dbReference type="ARBA" id="ARBA00002959"/>
    </source>
</evidence>
<evidence type="ECO:0000256" key="3">
    <source>
        <dbReference type="ARBA" id="ARBA00006344"/>
    </source>
</evidence>
<evidence type="ECO:0000256" key="4">
    <source>
        <dbReference type="ARBA" id="ARBA00022448"/>
    </source>
</evidence>
<evidence type="ECO:0000256" key="6">
    <source>
        <dbReference type="ARBA" id="ARBA00022792"/>
    </source>
</evidence>
<dbReference type="WBParaSite" id="HPBE_0002024701-mRNA-1">
    <property type="protein sequence ID" value="HPBE_0002024701-mRNA-1"/>
    <property type="gene ID" value="HPBE_0002024701"/>
</dbReference>
<dbReference type="CDD" id="cd07521">
    <property type="entry name" value="HAD_FCP1-like"/>
    <property type="match status" value="1"/>
</dbReference>
<evidence type="ECO:0000256" key="8">
    <source>
        <dbReference type="ARBA" id="ARBA00022946"/>
    </source>
</evidence>
<accession>A0A183GDD3</accession>
<comment type="similarity">
    <text evidence="3 13">Belongs to the TIM50 family.</text>
</comment>
<keyword evidence="15" id="KW-1185">Reference proteome</keyword>
<dbReference type="InterPro" id="IPR036412">
    <property type="entry name" value="HAD-like_sf"/>
</dbReference>
<evidence type="ECO:0000256" key="9">
    <source>
        <dbReference type="ARBA" id="ARBA00022989"/>
    </source>
</evidence>
<comment type="subunit">
    <text evidence="13">Component of the TIM23 complex.</text>
</comment>
<dbReference type="SMART" id="SM00577">
    <property type="entry name" value="CPDc"/>
    <property type="match status" value="1"/>
</dbReference>
<dbReference type="InterPro" id="IPR023214">
    <property type="entry name" value="HAD_sf"/>
</dbReference>
<reference evidence="16" key="1">
    <citation type="submission" date="2019-09" db="UniProtKB">
        <authorList>
            <consortium name="WormBaseParasite"/>
        </authorList>
    </citation>
    <scope>IDENTIFICATION</scope>
</reference>
<evidence type="ECO:0000256" key="13">
    <source>
        <dbReference type="RuleBase" id="RU365079"/>
    </source>
</evidence>
<keyword evidence="11 13" id="KW-0496">Mitochondrion</keyword>
<comment type="subcellular location">
    <subcellularLocation>
        <location evidence="2 13">Mitochondrion inner membrane</location>
        <topology evidence="2 13">Single-pass membrane protein</topology>
    </subcellularLocation>
</comment>
<keyword evidence="8 13" id="KW-0809">Transit peptide</keyword>
<dbReference type="InterPro" id="IPR050365">
    <property type="entry name" value="TIM50"/>
</dbReference>
<keyword evidence="9 13" id="KW-1133">Transmembrane helix</keyword>
<feature type="transmembrane region" description="Helical" evidence="13">
    <location>
        <begin position="50"/>
        <end position="71"/>
    </location>
</feature>
<evidence type="ECO:0000256" key="10">
    <source>
        <dbReference type="ARBA" id="ARBA00023010"/>
    </source>
</evidence>
<keyword evidence="12 13" id="KW-0472">Membrane</keyword>
<comment type="function">
    <text evidence="1 13">Essential component of the TIM23 complex, a complex that mediates the translocation of transit peptide-containing proteins across the mitochondrial inner membrane.</text>
</comment>
<dbReference type="Pfam" id="PF03031">
    <property type="entry name" value="NIF"/>
    <property type="match status" value="1"/>
</dbReference>
<dbReference type="PROSITE" id="PS50969">
    <property type="entry name" value="FCP1"/>
    <property type="match status" value="1"/>
</dbReference>
<protein>
    <recommendedName>
        <fullName evidence="13">Mitochondrial import inner membrane translocase subunit TIM50</fullName>
    </recommendedName>
</protein>
<evidence type="ECO:0000259" key="14">
    <source>
        <dbReference type="PROSITE" id="PS50969"/>
    </source>
</evidence>
<dbReference type="GO" id="GO:0015031">
    <property type="term" value="P:protein transport"/>
    <property type="evidence" value="ECO:0007669"/>
    <property type="project" value="UniProtKB-KW"/>
</dbReference>
<keyword evidence="4 13" id="KW-0813">Transport</keyword>
<evidence type="ECO:0000256" key="11">
    <source>
        <dbReference type="ARBA" id="ARBA00023128"/>
    </source>
</evidence>
<dbReference type="GO" id="GO:0005744">
    <property type="term" value="C:TIM23 mitochondrial import inner membrane translocase complex"/>
    <property type="evidence" value="ECO:0007669"/>
    <property type="project" value="UniProtKB-UniRule"/>
</dbReference>
<sequence length="337" mass="39234">LSAIEELNLLKEKLGKVEESSHSGDGRGFQRASDEVMEKRRKRLERNTRIGGVIVFGSGLAGFVAFCLYYGRAKRDEAGNVVADQWSGSYLAPFYRIVDSFRVWRDFVVEPAREQLLPDPLPQPYIQPRYTLVIEMKNVLVHPDWTYKTGYRFAKRPALDYFLDVVGYPNFEVVIYTSESMMTAHPVVDSFDPKQRIMYRLYRDCTKYMHGQHVKDLSKLNRDLSKVIFIETDPKAAQLNPENVLLVPEWKGNMDDTSLVDLAELLKTIHLSDVEDVRPTLQYYSQFPDPAKEFRRRAIYLSPSQEEQKRHQREEESHSLLKKYSGRLFGFRRHAPT</sequence>
<evidence type="ECO:0000313" key="15">
    <source>
        <dbReference type="Proteomes" id="UP000050761"/>
    </source>
</evidence>
<keyword evidence="10 13" id="KW-0811">Translocation</keyword>
<evidence type="ECO:0000256" key="2">
    <source>
        <dbReference type="ARBA" id="ARBA00004434"/>
    </source>
</evidence>
<keyword evidence="6" id="KW-0999">Mitochondrion inner membrane</keyword>
<feature type="domain" description="FCP1 homology" evidence="14">
    <location>
        <begin position="125"/>
        <end position="269"/>
    </location>
</feature>
<dbReference type="FunFam" id="3.40.50.1000:FF:000019">
    <property type="entry name" value="Mitochondrial import inner membrane translocase subunit TIM50"/>
    <property type="match status" value="1"/>
</dbReference>
<dbReference type="Gene3D" id="3.40.50.1000">
    <property type="entry name" value="HAD superfamily/HAD-like"/>
    <property type="match status" value="1"/>
</dbReference>
<evidence type="ECO:0000256" key="12">
    <source>
        <dbReference type="ARBA" id="ARBA00023136"/>
    </source>
</evidence>
<organism evidence="15 16">
    <name type="scientific">Heligmosomoides polygyrus</name>
    <name type="common">Parasitic roundworm</name>
    <dbReference type="NCBI Taxonomy" id="6339"/>
    <lineage>
        <taxon>Eukaryota</taxon>
        <taxon>Metazoa</taxon>
        <taxon>Ecdysozoa</taxon>
        <taxon>Nematoda</taxon>
        <taxon>Chromadorea</taxon>
        <taxon>Rhabditida</taxon>
        <taxon>Rhabditina</taxon>
        <taxon>Rhabditomorpha</taxon>
        <taxon>Strongyloidea</taxon>
        <taxon>Heligmosomidae</taxon>
        <taxon>Heligmosomoides</taxon>
    </lineage>
</organism>